<dbReference type="InterPro" id="IPR050509">
    <property type="entry name" value="CoA-transferase_III"/>
</dbReference>
<dbReference type="Proteomes" id="UP000434582">
    <property type="component" value="Unassembled WGS sequence"/>
</dbReference>
<keyword evidence="1" id="KW-0413">Isomerase</keyword>
<reference evidence="1 2" key="1">
    <citation type="submission" date="2019-10" db="EMBL/GenBank/DDBJ databases">
        <title>Draft whole-genome sequence of the purple nonsulfur photosynthetic bacterium Roseospira navarrensis DSM 15114.</title>
        <authorList>
            <person name="Kyndt J.A."/>
            <person name="Meyer T.E."/>
        </authorList>
    </citation>
    <scope>NUCLEOTIDE SEQUENCE [LARGE SCALE GENOMIC DNA]</scope>
    <source>
        <strain evidence="1 2">DSM 15114</strain>
    </source>
</reference>
<gene>
    <name evidence="1" type="ORF">GHC57_05080</name>
</gene>
<comment type="caution">
    <text evidence="1">The sequence shown here is derived from an EMBL/GenBank/DDBJ whole genome shotgun (WGS) entry which is preliminary data.</text>
</comment>
<dbReference type="InterPro" id="IPR023606">
    <property type="entry name" value="CoA-Trfase_III_dom_1_sf"/>
</dbReference>
<proteinExistence type="predicted"/>
<dbReference type="OrthoDB" id="7457784at2"/>
<dbReference type="PANTHER" id="PTHR48228">
    <property type="entry name" value="SUCCINYL-COA--D-CITRAMALATE COA-TRANSFERASE"/>
    <property type="match status" value="1"/>
</dbReference>
<dbReference type="Gene3D" id="3.30.1540.10">
    <property type="entry name" value="formyl-coa transferase, domain 3"/>
    <property type="match status" value="1"/>
</dbReference>
<sequence>MANLLEGLRVVEGTSFVAAPLAGMTLAQLGAEVIRFDRLRGGLDHYRWPVTEDNRSMFWAGLNKGKRSIAVDMTTPEGREIITNLICAPGPGNGIFLTNLRVRGWMDYDSLKQHREDLIMMSILGTRDGGPQVDYTVNPAVGFPSATGPEGSTEPVAHVLPAWDCITGQKAALGLLAAERHRRMTGEGQLVELALKDVALAMLGNLGILGEVMVNGVDRPKYGNALYGAYGQDFLTADGQRIMLVALTDRQWRGLGKATGLTDEFNALGERLGVDLNQEGQRFVHRHAITDILKPWFSARRTEDFATLFTENNVTWSVFRTFKEAVDTDPDLSTAHPMFSMLDQPGIGEYLVPGSPLEFSAAPREAPVRAATLGEHTEDILSGVLGLDDHNISALFDKGIVGGPRKG</sequence>
<dbReference type="Gene3D" id="3.40.50.10540">
    <property type="entry name" value="Crotonobetainyl-coa:carnitine coa-transferase, domain 1"/>
    <property type="match status" value="1"/>
</dbReference>
<dbReference type="PANTHER" id="PTHR48228:SF5">
    <property type="entry name" value="ALPHA-METHYLACYL-COA RACEMASE"/>
    <property type="match status" value="1"/>
</dbReference>
<organism evidence="1 2">
    <name type="scientific">Roseospira navarrensis</name>
    <dbReference type="NCBI Taxonomy" id="140058"/>
    <lineage>
        <taxon>Bacteria</taxon>
        <taxon>Pseudomonadati</taxon>
        <taxon>Pseudomonadota</taxon>
        <taxon>Alphaproteobacteria</taxon>
        <taxon>Rhodospirillales</taxon>
        <taxon>Rhodospirillaceae</taxon>
        <taxon>Roseospira</taxon>
    </lineage>
</organism>
<evidence type="ECO:0000313" key="1">
    <source>
        <dbReference type="EMBL" id="MQX35888.1"/>
    </source>
</evidence>
<dbReference type="EMBL" id="WIVE01000010">
    <property type="protein sequence ID" value="MQX35888.1"/>
    <property type="molecule type" value="Genomic_DNA"/>
</dbReference>
<dbReference type="Pfam" id="PF02515">
    <property type="entry name" value="CoA_transf_3"/>
    <property type="match status" value="1"/>
</dbReference>
<dbReference type="InterPro" id="IPR044855">
    <property type="entry name" value="CoA-Trfase_III_dom3_sf"/>
</dbReference>
<protein>
    <submittedName>
        <fullName evidence="1">2-methylfumaryl-CoA isomerase</fullName>
    </submittedName>
</protein>
<keyword evidence="2" id="KW-1185">Reference proteome</keyword>
<accession>A0A7X2D2K9</accession>
<evidence type="ECO:0000313" key="2">
    <source>
        <dbReference type="Proteomes" id="UP000434582"/>
    </source>
</evidence>
<dbReference type="InterPro" id="IPR003673">
    <property type="entry name" value="CoA-Trfase_fam_III"/>
</dbReference>
<dbReference type="SUPFAM" id="SSF89796">
    <property type="entry name" value="CoA-transferase family III (CaiB/BaiF)"/>
    <property type="match status" value="1"/>
</dbReference>
<dbReference type="GO" id="GO:0016853">
    <property type="term" value="F:isomerase activity"/>
    <property type="evidence" value="ECO:0007669"/>
    <property type="project" value="UniProtKB-KW"/>
</dbReference>
<dbReference type="AlphaFoldDB" id="A0A7X2D2K9"/>
<name>A0A7X2D2K9_9PROT</name>